<evidence type="ECO:0000313" key="8">
    <source>
        <dbReference type="Proteomes" id="UP000199444"/>
    </source>
</evidence>
<dbReference type="InterPro" id="IPR001789">
    <property type="entry name" value="Sig_transdc_resp-reg_receiver"/>
</dbReference>
<evidence type="ECO:0000256" key="2">
    <source>
        <dbReference type="ARBA" id="ARBA00023125"/>
    </source>
</evidence>
<sequence>MRILIAEDELLERKAMRKFLENNFSEIKIIDEATNGREAIELVQQNPLDIIFMDIKMPGINGLEAIEEIQNLSPSSKFILVSAYDSFDFAKQAMSHGVKEYILKPGKKEEIVKSILRVKKEIEYELQQKTEKRNLIEESFITKLMHQPLDKEAYSIQKEYFPSFESGYFLVMQLAQPTDIEPIRERLTKYLEHPFIVDSTDGRIACCILANTKLNKSDILMQVRKIQLEFGNHCYIGIGNPCSVLGNFPKSYHEALTAAYQLTKTNNRKYGFLEENEDNDNIQDVIVQMLAEVEKGNEHESIQLYKDKRNFFSIDDHEDIYFNVKRMMEEQNIAFPENTISELDSDLEWQQFINLCCLKFQEHYRSKKLMEKVKEYIDEHYRHGITLEEMAAHVGLSPNYFSNVFKKEFGNTFVEFITGRRMNEAKLLIMENRYSLKEISYMVGYNDPNYFSRVFKRSYQMSPKKFQQQIFKK</sequence>
<dbReference type="Proteomes" id="UP000199444">
    <property type="component" value="Unassembled WGS sequence"/>
</dbReference>
<dbReference type="Pfam" id="PF00072">
    <property type="entry name" value="Response_reg"/>
    <property type="match status" value="1"/>
</dbReference>
<dbReference type="InterPro" id="IPR041522">
    <property type="entry name" value="CdaR_GGDEF"/>
</dbReference>
<dbReference type="PANTHER" id="PTHR43280:SF10">
    <property type="entry name" value="REGULATORY PROTEIN POCR"/>
    <property type="match status" value="1"/>
</dbReference>
<dbReference type="PROSITE" id="PS01124">
    <property type="entry name" value="HTH_ARAC_FAMILY_2"/>
    <property type="match status" value="1"/>
</dbReference>
<dbReference type="InterPro" id="IPR009057">
    <property type="entry name" value="Homeodomain-like_sf"/>
</dbReference>
<dbReference type="PRINTS" id="PR00032">
    <property type="entry name" value="HTHARAC"/>
</dbReference>
<evidence type="ECO:0000259" key="6">
    <source>
        <dbReference type="PROSITE" id="PS50110"/>
    </source>
</evidence>
<keyword evidence="8" id="KW-1185">Reference proteome</keyword>
<keyword evidence="3" id="KW-0804">Transcription</keyword>
<evidence type="ECO:0000256" key="1">
    <source>
        <dbReference type="ARBA" id="ARBA00023015"/>
    </source>
</evidence>
<keyword evidence="4" id="KW-0597">Phosphoprotein</keyword>
<dbReference type="InterPro" id="IPR011006">
    <property type="entry name" value="CheY-like_superfamily"/>
</dbReference>
<dbReference type="STRING" id="553311.SAMN05216231_0876"/>
<dbReference type="RefSeq" id="WP_092491721.1">
    <property type="nucleotide sequence ID" value="NZ_FNKD01000001.1"/>
</dbReference>
<dbReference type="SMART" id="SM00342">
    <property type="entry name" value="HTH_ARAC"/>
    <property type="match status" value="1"/>
</dbReference>
<evidence type="ECO:0000256" key="3">
    <source>
        <dbReference type="ARBA" id="ARBA00023163"/>
    </source>
</evidence>
<evidence type="ECO:0000259" key="5">
    <source>
        <dbReference type="PROSITE" id="PS01124"/>
    </source>
</evidence>
<dbReference type="SMART" id="SM00448">
    <property type="entry name" value="REC"/>
    <property type="match status" value="1"/>
</dbReference>
<dbReference type="EMBL" id="FNKD01000001">
    <property type="protein sequence ID" value="SDQ19156.1"/>
    <property type="molecule type" value="Genomic_DNA"/>
</dbReference>
<dbReference type="Pfam" id="PF12833">
    <property type="entry name" value="HTH_18"/>
    <property type="match status" value="1"/>
</dbReference>
<dbReference type="GO" id="GO:0003700">
    <property type="term" value="F:DNA-binding transcription factor activity"/>
    <property type="evidence" value="ECO:0007669"/>
    <property type="project" value="InterPro"/>
</dbReference>
<dbReference type="PROSITE" id="PS50110">
    <property type="entry name" value="RESPONSE_REGULATORY"/>
    <property type="match status" value="1"/>
</dbReference>
<accession>A0A1H0YWC9</accession>
<reference evidence="7 8" key="1">
    <citation type="submission" date="2016-10" db="EMBL/GenBank/DDBJ databases">
        <authorList>
            <person name="de Groot N.N."/>
        </authorList>
    </citation>
    <scope>NUCLEOTIDE SEQUENCE [LARGE SCALE GENOMIC DNA]</scope>
    <source>
        <strain evidence="7 8">CGMCC 1.10449</strain>
    </source>
</reference>
<dbReference type="Gene3D" id="3.40.50.2300">
    <property type="match status" value="1"/>
</dbReference>
<dbReference type="AlphaFoldDB" id="A0A1H0YWC9"/>
<proteinExistence type="predicted"/>
<dbReference type="CDD" id="cd17536">
    <property type="entry name" value="REC_YesN-like"/>
    <property type="match status" value="1"/>
</dbReference>
<dbReference type="InterPro" id="IPR018060">
    <property type="entry name" value="HTH_AraC"/>
</dbReference>
<dbReference type="SUPFAM" id="SSF46689">
    <property type="entry name" value="Homeodomain-like"/>
    <property type="match status" value="2"/>
</dbReference>
<dbReference type="InterPro" id="IPR020449">
    <property type="entry name" value="Tscrpt_reg_AraC-type_HTH"/>
</dbReference>
<dbReference type="SUPFAM" id="SSF52172">
    <property type="entry name" value="CheY-like"/>
    <property type="match status" value="1"/>
</dbReference>
<dbReference type="GO" id="GO:0043565">
    <property type="term" value="F:sequence-specific DNA binding"/>
    <property type="evidence" value="ECO:0007669"/>
    <property type="project" value="InterPro"/>
</dbReference>
<organism evidence="7 8">
    <name type="scientific">Virgibacillus salinus</name>
    <dbReference type="NCBI Taxonomy" id="553311"/>
    <lineage>
        <taxon>Bacteria</taxon>
        <taxon>Bacillati</taxon>
        <taxon>Bacillota</taxon>
        <taxon>Bacilli</taxon>
        <taxon>Bacillales</taxon>
        <taxon>Bacillaceae</taxon>
        <taxon>Virgibacillus</taxon>
    </lineage>
</organism>
<keyword evidence="1" id="KW-0805">Transcription regulation</keyword>
<dbReference type="Gene3D" id="1.10.10.60">
    <property type="entry name" value="Homeodomain-like"/>
    <property type="match status" value="2"/>
</dbReference>
<feature type="domain" description="Response regulatory" evidence="6">
    <location>
        <begin position="2"/>
        <end position="119"/>
    </location>
</feature>
<dbReference type="Pfam" id="PF17853">
    <property type="entry name" value="GGDEF_2"/>
    <property type="match status" value="1"/>
</dbReference>
<gene>
    <name evidence="7" type="ORF">SAMN05216231_0876</name>
</gene>
<evidence type="ECO:0000256" key="4">
    <source>
        <dbReference type="PROSITE-ProRule" id="PRU00169"/>
    </source>
</evidence>
<feature type="domain" description="HTH araC/xylS-type" evidence="5">
    <location>
        <begin position="371"/>
        <end position="469"/>
    </location>
</feature>
<evidence type="ECO:0000313" key="7">
    <source>
        <dbReference type="EMBL" id="SDQ19156.1"/>
    </source>
</evidence>
<dbReference type="InterPro" id="IPR018062">
    <property type="entry name" value="HTH_AraC-typ_CS"/>
</dbReference>
<protein>
    <submittedName>
        <fullName evidence="7">Two component transcriptional regulator, AraC family</fullName>
    </submittedName>
</protein>
<keyword evidence="2" id="KW-0238">DNA-binding</keyword>
<name>A0A1H0YWC9_9BACI</name>
<dbReference type="PROSITE" id="PS00041">
    <property type="entry name" value="HTH_ARAC_FAMILY_1"/>
    <property type="match status" value="1"/>
</dbReference>
<dbReference type="GO" id="GO:0000160">
    <property type="term" value="P:phosphorelay signal transduction system"/>
    <property type="evidence" value="ECO:0007669"/>
    <property type="project" value="InterPro"/>
</dbReference>
<dbReference type="PANTHER" id="PTHR43280">
    <property type="entry name" value="ARAC-FAMILY TRANSCRIPTIONAL REGULATOR"/>
    <property type="match status" value="1"/>
</dbReference>
<feature type="modified residue" description="4-aspartylphosphate" evidence="4">
    <location>
        <position position="54"/>
    </location>
</feature>